<evidence type="ECO:0000313" key="2">
    <source>
        <dbReference type="EMBL" id="KAF0714742.1"/>
    </source>
</evidence>
<feature type="non-terminal residue" evidence="2">
    <location>
        <position position="330"/>
    </location>
</feature>
<accession>A0A6A4ZY99</accession>
<feature type="compositionally biased region" description="Pro residues" evidence="1">
    <location>
        <begin position="320"/>
        <end position="330"/>
    </location>
</feature>
<sequence length="330" mass="35790">MLLLVMLVATAHADKTHLGTHDTLEATGVVSIQDIPGFDVARGRYAQAAVDCVVGHMSRARRHTLHAADKTVLARCPEFADAHARFATVVDDVTLALLGGVDALLSTTPTIEPPFVDCVHVDYGVNVEMKNPTDISLMHPLVVFTSAPQWLTDCHHGASVVDDNTCDWVVPSNNYGGHRWHRPPLVSDAWTALWQPRFVPLAVQQHREPRDDATAMLWRVTIERHVFRWTRVTKDQRRRLGNQSDSTTTGSSTVDDGAATNTSSPVRTLLETTAPPTTRLTNGATTPAPGKSNETQPPTPNVTTPPPTPITTTKKVTTPSPTPSPTPAPT</sequence>
<gene>
    <name evidence="2" type="ORF">As57867_003706</name>
</gene>
<feature type="region of interest" description="Disordered" evidence="1">
    <location>
        <begin position="236"/>
        <end position="330"/>
    </location>
</feature>
<feature type="compositionally biased region" description="Pro residues" evidence="1">
    <location>
        <begin position="297"/>
        <end position="309"/>
    </location>
</feature>
<dbReference type="AlphaFoldDB" id="A0A6A4ZY99"/>
<evidence type="ECO:0000256" key="1">
    <source>
        <dbReference type="SAM" id="MobiDB-lite"/>
    </source>
</evidence>
<name>A0A6A4ZY99_9STRA</name>
<organism evidence="2">
    <name type="scientific">Aphanomyces stellatus</name>
    <dbReference type="NCBI Taxonomy" id="120398"/>
    <lineage>
        <taxon>Eukaryota</taxon>
        <taxon>Sar</taxon>
        <taxon>Stramenopiles</taxon>
        <taxon>Oomycota</taxon>
        <taxon>Saprolegniomycetes</taxon>
        <taxon>Saprolegniales</taxon>
        <taxon>Verrucalvaceae</taxon>
        <taxon>Aphanomyces</taxon>
    </lineage>
</organism>
<feature type="compositionally biased region" description="Polar residues" evidence="1">
    <location>
        <begin position="259"/>
        <end position="285"/>
    </location>
</feature>
<proteinExistence type="predicted"/>
<comment type="caution">
    <text evidence="2">The sequence shown here is derived from an EMBL/GenBank/DDBJ whole genome shotgun (WGS) entry which is preliminary data.</text>
</comment>
<reference evidence="2" key="1">
    <citation type="submission" date="2019-06" db="EMBL/GenBank/DDBJ databases">
        <title>Genomics analysis of Aphanomyces spp. identifies a new class of oomycete effector associated with host adaptation.</title>
        <authorList>
            <person name="Gaulin E."/>
        </authorList>
    </citation>
    <scope>NUCLEOTIDE SEQUENCE</scope>
    <source>
        <strain evidence="2">CBS 578.67</strain>
    </source>
</reference>
<protein>
    <submittedName>
        <fullName evidence="2">Uncharacterized protein</fullName>
    </submittedName>
</protein>
<dbReference type="EMBL" id="VJMH01000719">
    <property type="protein sequence ID" value="KAF0714742.1"/>
    <property type="molecule type" value="Genomic_DNA"/>
</dbReference>
<feature type="compositionally biased region" description="Low complexity" evidence="1">
    <location>
        <begin position="310"/>
        <end position="319"/>
    </location>
</feature>
<feature type="compositionally biased region" description="Low complexity" evidence="1">
    <location>
        <begin position="244"/>
        <end position="257"/>
    </location>
</feature>